<name>A0A1F5V533_9BACT</name>
<evidence type="ECO:0000313" key="8">
    <source>
        <dbReference type="EMBL" id="OGF58398.1"/>
    </source>
</evidence>
<keyword evidence="3" id="KW-0963">Cytoplasm</keyword>
<evidence type="ECO:0000256" key="1">
    <source>
        <dbReference type="ARBA" id="ARBA00004496"/>
    </source>
</evidence>
<dbReference type="Proteomes" id="UP000178943">
    <property type="component" value="Unassembled WGS sequence"/>
</dbReference>
<dbReference type="PANTHER" id="PTHR35794:SF2">
    <property type="entry name" value="CELL DIVISION PROTEIN DIVIVA"/>
    <property type="match status" value="1"/>
</dbReference>
<dbReference type="PANTHER" id="PTHR35794">
    <property type="entry name" value="CELL DIVISION PROTEIN DIVIVA"/>
    <property type="match status" value="1"/>
</dbReference>
<feature type="coiled-coil region" evidence="7">
    <location>
        <begin position="104"/>
        <end position="149"/>
    </location>
</feature>
<reference evidence="8 9" key="1">
    <citation type="journal article" date="2016" name="Nat. Commun.">
        <title>Thousands of microbial genomes shed light on interconnected biogeochemical processes in an aquifer system.</title>
        <authorList>
            <person name="Anantharaman K."/>
            <person name="Brown C.T."/>
            <person name="Hug L.A."/>
            <person name="Sharon I."/>
            <person name="Castelle C.J."/>
            <person name="Probst A.J."/>
            <person name="Thomas B.C."/>
            <person name="Singh A."/>
            <person name="Wilkins M.J."/>
            <person name="Karaoz U."/>
            <person name="Brodie E.L."/>
            <person name="Williams K.H."/>
            <person name="Hubbard S.S."/>
            <person name="Banfield J.F."/>
        </authorList>
    </citation>
    <scope>NUCLEOTIDE SEQUENCE [LARGE SCALE GENOMIC DNA]</scope>
</reference>
<evidence type="ECO:0008006" key="10">
    <source>
        <dbReference type="Google" id="ProtNLM"/>
    </source>
</evidence>
<feature type="coiled-coil region" evidence="7">
    <location>
        <begin position="43"/>
        <end position="77"/>
    </location>
</feature>
<comment type="similarity">
    <text evidence="2">Belongs to the DivIVA family.</text>
</comment>
<keyword evidence="6" id="KW-0131">Cell cycle</keyword>
<evidence type="ECO:0000256" key="6">
    <source>
        <dbReference type="ARBA" id="ARBA00023306"/>
    </source>
</evidence>
<sequence>MKLAPMDIQKQRFTIKFRGYDVEEVHTFLSAIAEQMEQMLKENSLLAKDIDHLKDSLEEYQERENILKNTLVTAQKASDQLKENAQKESQILVKEAELKAINILEAAQKQLLKLQEDILQSRLRKKHMQENILAQIESLKQLISMQKEEEEKDKKLSYFMSSQNK</sequence>
<evidence type="ECO:0000313" key="9">
    <source>
        <dbReference type="Proteomes" id="UP000178943"/>
    </source>
</evidence>
<proteinExistence type="inferred from homology"/>
<dbReference type="GO" id="GO:0005737">
    <property type="term" value="C:cytoplasm"/>
    <property type="evidence" value="ECO:0007669"/>
    <property type="project" value="UniProtKB-SubCell"/>
</dbReference>
<protein>
    <recommendedName>
        <fullName evidence="10">DivIVA domain-containing protein</fullName>
    </recommendedName>
</protein>
<gene>
    <name evidence="8" type="ORF">A2Y62_15025</name>
</gene>
<evidence type="ECO:0000256" key="5">
    <source>
        <dbReference type="ARBA" id="ARBA00023054"/>
    </source>
</evidence>
<evidence type="ECO:0000256" key="7">
    <source>
        <dbReference type="SAM" id="Coils"/>
    </source>
</evidence>
<comment type="caution">
    <text evidence="8">The sequence shown here is derived from an EMBL/GenBank/DDBJ whole genome shotgun (WGS) entry which is preliminary data.</text>
</comment>
<evidence type="ECO:0000256" key="4">
    <source>
        <dbReference type="ARBA" id="ARBA00022618"/>
    </source>
</evidence>
<dbReference type="InterPro" id="IPR019933">
    <property type="entry name" value="DivIVA_domain"/>
</dbReference>
<dbReference type="STRING" id="1817863.A2Y62_15025"/>
<dbReference type="GO" id="GO:0051301">
    <property type="term" value="P:cell division"/>
    <property type="evidence" value="ECO:0007669"/>
    <property type="project" value="UniProtKB-KW"/>
</dbReference>
<evidence type="ECO:0000256" key="3">
    <source>
        <dbReference type="ARBA" id="ARBA00022490"/>
    </source>
</evidence>
<dbReference type="AlphaFoldDB" id="A0A1F5V533"/>
<dbReference type="Gene3D" id="6.10.250.660">
    <property type="match status" value="1"/>
</dbReference>
<comment type="subcellular location">
    <subcellularLocation>
        <location evidence="1">Cytoplasm</location>
    </subcellularLocation>
</comment>
<dbReference type="Pfam" id="PF05103">
    <property type="entry name" value="DivIVA"/>
    <property type="match status" value="1"/>
</dbReference>
<organism evidence="8 9">
    <name type="scientific">Candidatus Fischerbacteria bacterium RBG_13_37_8</name>
    <dbReference type="NCBI Taxonomy" id="1817863"/>
    <lineage>
        <taxon>Bacteria</taxon>
        <taxon>Candidatus Fischeribacteriota</taxon>
    </lineage>
</organism>
<keyword evidence="5 7" id="KW-0175">Coiled coil</keyword>
<accession>A0A1F5V533</accession>
<keyword evidence="4" id="KW-0132">Cell division</keyword>
<dbReference type="InterPro" id="IPR007793">
    <property type="entry name" value="DivIVA_fam"/>
</dbReference>
<dbReference type="NCBIfam" id="TIGR03544">
    <property type="entry name" value="DivI1A_domain"/>
    <property type="match status" value="1"/>
</dbReference>
<evidence type="ECO:0000256" key="2">
    <source>
        <dbReference type="ARBA" id="ARBA00009008"/>
    </source>
</evidence>
<dbReference type="EMBL" id="MFGW01000250">
    <property type="protein sequence ID" value="OGF58398.1"/>
    <property type="molecule type" value="Genomic_DNA"/>
</dbReference>